<dbReference type="InterPro" id="IPR024079">
    <property type="entry name" value="MetalloPept_cat_dom_sf"/>
</dbReference>
<keyword evidence="8" id="KW-1185">Reference proteome</keyword>
<accession>A0A370WVW2</accession>
<evidence type="ECO:0000313" key="7">
    <source>
        <dbReference type="EMBL" id="RDS80259.1"/>
    </source>
</evidence>
<dbReference type="RefSeq" id="WP_147293337.1">
    <property type="nucleotide sequence ID" value="NZ_QRBE01000009.1"/>
</dbReference>
<name>A0A370WVW2_9GAMM</name>
<evidence type="ECO:0000256" key="1">
    <source>
        <dbReference type="ARBA" id="ARBA00022670"/>
    </source>
</evidence>
<protein>
    <recommendedName>
        <fullName evidence="6">Peptidase metallopeptidase domain-containing protein</fullName>
    </recommendedName>
</protein>
<dbReference type="PANTHER" id="PTHR10201:SF323">
    <property type="entry name" value="MATRIX METALLOPROTEINASE-21"/>
    <property type="match status" value="1"/>
</dbReference>
<dbReference type="GO" id="GO:0004222">
    <property type="term" value="F:metalloendopeptidase activity"/>
    <property type="evidence" value="ECO:0007669"/>
    <property type="project" value="InterPro"/>
</dbReference>
<dbReference type="GO" id="GO:0006508">
    <property type="term" value="P:proteolysis"/>
    <property type="evidence" value="ECO:0007669"/>
    <property type="project" value="UniProtKB-KW"/>
</dbReference>
<keyword evidence="4" id="KW-0862">Zinc</keyword>
<keyword evidence="5" id="KW-0482">Metalloprotease</keyword>
<reference evidence="7 8" key="1">
    <citation type="submission" date="2018-07" db="EMBL/GenBank/DDBJ databases">
        <title>Dyella monticola sp. nov. and Dyella psychrodurans sp. nov. isolated from monsoon evergreen broad-leaved forest soil of Dinghu Mountain, China.</title>
        <authorList>
            <person name="Gao Z."/>
            <person name="Qiu L."/>
        </authorList>
    </citation>
    <scope>NUCLEOTIDE SEQUENCE [LARGE SCALE GENOMIC DNA]</scope>
    <source>
        <strain evidence="7 8">4G-K06</strain>
    </source>
</reference>
<keyword evidence="1" id="KW-0645">Protease</keyword>
<dbReference type="PANTHER" id="PTHR10201">
    <property type="entry name" value="MATRIX METALLOPROTEINASE"/>
    <property type="match status" value="1"/>
</dbReference>
<proteinExistence type="predicted"/>
<evidence type="ECO:0000256" key="4">
    <source>
        <dbReference type="ARBA" id="ARBA00022833"/>
    </source>
</evidence>
<dbReference type="EMBL" id="QRBE01000009">
    <property type="protein sequence ID" value="RDS80259.1"/>
    <property type="molecule type" value="Genomic_DNA"/>
</dbReference>
<evidence type="ECO:0000256" key="3">
    <source>
        <dbReference type="ARBA" id="ARBA00022801"/>
    </source>
</evidence>
<evidence type="ECO:0000256" key="2">
    <source>
        <dbReference type="ARBA" id="ARBA00022723"/>
    </source>
</evidence>
<keyword evidence="2" id="KW-0479">Metal-binding</keyword>
<keyword evidence="3" id="KW-0378">Hydrolase</keyword>
<organism evidence="7 8">
    <name type="scientific">Dyella monticola</name>
    <dbReference type="NCBI Taxonomy" id="1927958"/>
    <lineage>
        <taxon>Bacteria</taxon>
        <taxon>Pseudomonadati</taxon>
        <taxon>Pseudomonadota</taxon>
        <taxon>Gammaproteobacteria</taxon>
        <taxon>Lysobacterales</taxon>
        <taxon>Rhodanobacteraceae</taxon>
        <taxon>Dyella</taxon>
    </lineage>
</organism>
<dbReference type="InterPro" id="IPR006026">
    <property type="entry name" value="Peptidase_Metallo"/>
</dbReference>
<gene>
    <name evidence="7" type="ORF">DWU98_15250</name>
</gene>
<dbReference type="OrthoDB" id="733404at2"/>
<dbReference type="PRINTS" id="PR00138">
    <property type="entry name" value="MATRIXIN"/>
</dbReference>
<sequence length="443" mass="44896">GGDSATLSNDYSTIDVDAGASLISDGTSGDNTIDLGTGTTLEIGNNNGYSDTVNASNDQAITLDQGASINLVGSDDAVSATTTGTVSVDGQGNVIDISNATIDLTSGDDVTINGSNDKIYGGSDDTFTVTGTDDDVSATYSAVSFSGTNTGDDVTGTDDTGAGWAAPDPDDIDDEGGYGGYSGGGGYGGGYGYGLTKWKKKNPSAAEVAKADHSDSVYEGAKWADKTVTWSFGSASGGFSDAITGTAEQQAVEQAFQAWAKASGLNFVELAPGAKANIEVGFNDLDTASTNQIGLTTYSNQGGTLTSAKVELEDPNQASLTTNASGQLAYANTNATFEQVALHEIGHALGLADNDIAGSIMNAVLGTGNQTLSGTDTADIQSLYGQMSSDAHPTVAQTHQLVQAMSAFDVEGVAVSEYTPTSNDAYLYQAHLQAGTHAVLHGA</sequence>
<dbReference type="InterPro" id="IPR001818">
    <property type="entry name" value="Pept_M10_metallopeptidase"/>
</dbReference>
<evidence type="ECO:0000313" key="8">
    <source>
        <dbReference type="Proteomes" id="UP000254258"/>
    </source>
</evidence>
<dbReference type="AlphaFoldDB" id="A0A370WVW2"/>
<evidence type="ECO:0000256" key="5">
    <source>
        <dbReference type="ARBA" id="ARBA00023049"/>
    </source>
</evidence>
<dbReference type="GO" id="GO:0008270">
    <property type="term" value="F:zinc ion binding"/>
    <property type="evidence" value="ECO:0007669"/>
    <property type="project" value="InterPro"/>
</dbReference>
<dbReference type="Gene3D" id="3.40.390.10">
    <property type="entry name" value="Collagenase (Catalytic Domain)"/>
    <property type="match status" value="1"/>
</dbReference>
<evidence type="ECO:0000259" key="6">
    <source>
        <dbReference type="SMART" id="SM00235"/>
    </source>
</evidence>
<dbReference type="SUPFAM" id="SSF55486">
    <property type="entry name" value="Metalloproteases ('zincins'), catalytic domain"/>
    <property type="match status" value="1"/>
</dbReference>
<comment type="caution">
    <text evidence="7">The sequence shown here is derived from an EMBL/GenBank/DDBJ whole genome shotgun (WGS) entry which is preliminary data.</text>
</comment>
<dbReference type="SMART" id="SM00235">
    <property type="entry name" value="ZnMc"/>
    <property type="match status" value="1"/>
</dbReference>
<feature type="non-terminal residue" evidence="7">
    <location>
        <position position="1"/>
    </location>
</feature>
<feature type="domain" description="Peptidase metallopeptidase" evidence="6">
    <location>
        <begin position="219"/>
        <end position="386"/>
    </location>
</feature>
<dbReference type="InterPro" id="IPR021190">
    <property type="entry name" value="Pept_M10A"/>
</dbReference>
<dbReference type="Pfam" id="PF00413">
    <property type="entry name" value="Peptidase_M10"/>
    <property type="match status" value="1"/>
</dbReference>
<dbReference type="Proteomes" id="UP000254258">
    <property type="component" value="Unassembled WGS sequence"/>
</dbReference>
<dbReference type="GO" id="GO:0031012">
    <property type="term" value="C:extracellular matrix"/>
    <property type="evidence" value="ECO:0007669"/>
    <property type="project" value="InterPro"/>
</dbReference>